<keyword evidence="3 8" id="KW-1003">Cell membrane</keyword>
<feature type="region of interest" description="Disordered" evidence="9">
    <location>
        <begin position="414"/>
        <end position="434"/>
    </location>
</feature>
<dbReference type="InterPro" id="IPR003352">
    <property type="entry name" value="PTS_EIIC"/>
</dbReference>
<feature type="transmembrane region" description="Helical" evidence="10">
    <location>
        <begin position="132"/>
        <end position="151"/>
    </location>
</feature>
<feature type="transmembrane region" description="Helical" evidence="10">
    <location>
        <begin position="32"/>
        <end position="51"/>
    </location>
</feature>
<keyword evidence="2 8" id="KW-0813">Transport</keyword>
<feature type="transmembrane region" description="Helical" evidence="10">
    <location>
        <begin position="277"/>
        <end position="298"/>
    </location>
</feature>
<dbReference type="KEGG" id="lzh:D1B17_00745"/>
<organism evidence="12 13">
    <name type="scientific">Companilactobacillus zhachilii</name>
    <dbReference type="NCBI Taxonomy" id="2304606"/>
    <lineage>
        <taxon>Bacteria</taxon>
        <taxon>Bacillati</taxon>
        <taxon>Bacillota</taxon>
        <taxon>Bacilli</taxon>
        <taxon>Lactobacillales</taxon>
        <taxon>Lactobacillaceae</taxon>
        <taxon>Companilactobacillus</taxon>
    </lineage>
</organism>
<dbReference type="GO" id="GO:0005886">
    <property type="term" value="C:plasma membrane"/>
    <property type="evidence" value="ECO:0007669"/>
    <property type="project" value="UniProtKB-SubCell"/>
</dbReference>
<evidence type="ECO:0000256" key="7">
    <source>
        <dbReference type="ARBA" id="ARBA00023136"/>
    </source>
</evidence>
<comment type="subcellular location">
    <subcellularLocation>
        <location evidence="1">Cell membrane</location>
        <topology evidence="1">Multi-pass membrane protein</topology>
    </subcellularLocation>
</comment>
<keyword evidence="4 8" id="KW-0762">Sugar transport</keyword>
<evidence type="ECO:0000256" key="4">
    <source>
        <dbReference type="ARBA" id="ARBA00022597"/>
    </source>
</evidence>
<dbReference type="Proteomes" id="UP000267208">
    <property type="component" value="Chromosome"/>
</dbReference>
<reference evidence="13" key="1">
    <citation type="submission" date="2018-08" db="EMBL/GenBank/DDBJ databases">
        <title>Genome of Lactobacillus sp. HBUAS52074.</title>
        <authorList>
            <person name="Guo Z."/>
            <person name="Zhang Z.D."/>
        </authorList>
    </citation>
    <scope>NUCLEOTIDE SEQUENCE [LARGE SCALE GENOMIC DNA]</scope>
    <source>
        <strain evidence="13">HBUAS52074</strain>
    </source>
</reference>
<dbReference type="GO" id="GO:1901264">
    <property type="term" value="P:carbohydrate derivative transport"/>
    <property type="evidence" value="ECO:0007669"/>
    <property type="project" value="TreeGrafter"/>
</dbReference>
<evidence type="ECO:0000256" key="10">
    <source>
        <dbReference type="SAM" id="Phobius"/>
    </source>
</evidence>
<evidence type="ECO:0000313" key="13">
    <source>
        <dbReference type="Proteomes" id="UP000267208"/>
    </source>
</evidence>
<evidence type="ECO:0000256" key="6">
    <source>
        <dbReference type="ARBA" id="ARBA00022989"/>
    </source>
</evidence>
<proteinExistence type="predicted"/>
<dbReference type="InterPro" id="IPR004501">
    <property type="entry name" value="PTS_EIIC_3"/>
</dbReference>
<dbReference type="PANTHER" id="PTHR33989">
    <property type="match status" value="1"/>
</dbReference>
<keyword evidence="5 10" id="KW-0812">Transmembrane</keyword>
<evidence type="ECO:0000256" key="2">
    <source>
        <dbReference type="ARBA" id="ARBA00022448"/>
    </source>
</evidence>
<dbReference type="NCBIfam" id="TIGR00410">
    <property type="entry name" value="lacE"/>
    <property type="match status" value="1"/>
</dbReference>
<evidence type="ECO:0000256" key="9">
    <source>
        <dbReference type="SAM" id="MobiDB-lite"/>
    </source>
</evidence>
<evidence type="ECO:0000256" key="1">
    <source>
        <dbReference type="ARBA" id="ARBA00004651"/>
    </source>
</evidence>
<dbReference type="InterPro" id="IPR004796">
    <property type="entry name" value="PTS_IIC_cello"/>
</dbReference>
<gene>
    <name evidence="12" type="ORF">D1B17_00745</name>
</gene>
<evidence type="ECO:0000256" key="3">
    <source>
        <dbReference type="ARBA" id="ARBA00022475"/>
    </source>
</evidence>
<dbReference type="PANTHER" id="PTHR33989:SF11">
    <property type="entry name" value="LICHENAN PERMEASE IIC COMPONENT"/>
    <property type="match status" value="1"/>
</dbReference>
<dbReference type="RefSeq" id="WP_120141503.1">
    <property type="nucleotide sequence ID" value="NZ_CP031933.2"/>
</dbReference>
<keyword evidence="7 8" id="KW-0472">Membrane</keyword>
<dbReference type="OrthoDB" id="1550290at2"/>
<dbReference type="Pfam" id="PF02378">
    <property type="entry name" value="PTS_EIIC"/>
    <property type="match status" value="1"/>
</dbReference>
<name>A0A386PP54_9LACO</name>
<feature type="transmembrane region" description="Helical" evidence="10">
    <location>
        <begin position="383"/>
        <end position="404"/>
    </location>
</feature>
<dbReference type="InterPro" id="IPR051088">
    <property type="entry name" value="PTS_Sugar-EIIC/EIIB"/>
</dbReference>
<feature type="domain" description="PTS EIIC type-3" evidence="11">
    <location>
        <begin position="8"/>
        <end position="403"/>
    </location>
</feature>
<sequence>MNKLLDTLDAKFAQPMSKISEQRHLRAIRDGVVSAIPLIIVGSFFLIIAFPPIPKDWGFYIWATKHALQILIPYRLTFWIMSLYICFGIGYNLSKSYGMDPLQGGQLSVAAFLLSIMPVTAKQGLMLPMESLGSVGIFPCMILSIFAVEVMHMCVKHNWTFKMPKQVPSSVAHSFEAIIPAAIIILVMTMINVVFKINLEQVIQWIFSPLVKAGDTLPGVIIPAFLVVFFWFFGIHGDSIVGSVARPIWLQYFTENAEKVANHATPTHIAPETFFQWFIWIGGSGATIGLIICAVMIGKAKYTKSITRACLVPAIFNINEPIIFGFPVMLNPIFLIPFILAPMVMVLVTWFAFSLGFVNMMFVQPPWTLPAPIGAYIATGGDWRAIVLCLINILISVVIYYPFVRMYDRAELKKEQEGLDEDAESSTSEEVATN</sequence>
<comment type="function">
    <text evidence="8">The phosphoenolpyruvate-dependent sugar phosphotransferase system (PTS), a major carbohydrate active -transport system, catalyzes the phosphorylation of incoming sugar substrates concomitant with their translocation across the cell membrane.</text>
</comment>
<dbReference type="GO" id="GO:0008982">
    <property type="term" value="F:protein-N(PI)-phosphohistidine-sugar phosphotransferase activity"/>
    <property type="evidence" value="ECO:0007669"/>
    <property type="project" value="UniProtKB-UniRule"/>
</dbReference>
<protein>
    <recommendedName>
        <fullName evidence="8">Permease IIC component</fullName>
    </recommendedName>
</protein>
<dbReference type="GO" id="GO:0009401">
    <property type="term" value="P:phosphoenolpyruvate-dependent sugar phosphotransferase system"/>
    <property type="evidence" value="ECO:0007669"/>
    <property type="project" value="InterPro"/>
</dbReference>
<evidence type="ECO:0000259" key="11">
    <source>
        <dbReference type="PROSITE" id="PS51105"/>
    </source>
</evidence>
<keyword evidence="6 10" id="KW-1133">Transmembrane helix</keyword>
<accession>A0A386PP54</accession>
<feature type="compositionally biased region" description="Polar residues" evidence="9">
    <location>
        <begin position="425"/>
        <end position="434"/>
    </location>
</feature>
<feature type="transmembrane region" description="Helical" evidence="10">
    <location>
        <begin position="72"/>
        <end position="91"/>
    </location>
</feature>
<dbReference type="EMBL" id="CP031933">
    <property type="protein sequence ID" value="AYE37264.1"/>
    <property type="molecule type" value="Genomic_DNA"/>
</dbReference>
<evidence type="ECO:0000256" key="5">
    <source>
        <dbReference type="ARBA" id="ARBA00022692"/>
    </source>
</evidence>
<feature type="transmembrane region" description="Helical" evidence="10">
    <location>
        <begin position="171"/>
        <end position="195"/>
    </location>
</feature>
<evidence type="ECO:0000256" key="8">
    <source>
        <dbReference type="PIRNR" id="PIRNR006351"/>
    </source>
</evidence>
<dbReference type="PIRSF" id="PIRSF006351">
    <property type="entry name" value="PTS_EIIC-Cellobiose"/>
    <property type="match status" value="1"/>
</dbReference>
<keyword evidence="13" id="KW-1185">Reference proteome</keyword>
<feature type="transmembrane region" description="Helical" evidence="10">
    <location>
        <begin position="333"/>
        <end position="363"/>
    </location>
</feature>
<feature type="transmembrane region" description="Helical" evidence="10">
    <location>
        <begin position="216"/>
        <end position="234"/>
    </location>
</feature>
<evidence type="ECO:0000313" key="12">
    <source>
        <dbReference type="EMBL" id="AYE37264.1"/>
    </source>
</evidence>
<dbReference type="PROSITE" id="PS51105">
    <property type="entry name" value="PTS_EIIC_TYPE_3"/>
    <property type="match status" value="1"/>
</dbReference>
<dbReference type="AlphaFoldDB" id="A0A386PP54"/>